<gene>
    <name evidence="9" type="ORF">GTHE00462_LOCUS10053</name>
    <name evidence="10" type="ORF">GTHE00462_LOCUS10054</name>
</gene>
<dbReference type="InterPro" id="IPR000719">
    <property type="entry name" value="Prot_kinase_dom"/>
</dbReference>
<dbReference type="PROSITE" id="PS00108">
    <property type="entry name" value="PROTEIN_KINASE_ST"/>
    <property type="match status" value="1"/>
</dbReference>
<dbReference type="InterPro" id="IPR017441">
    <property type="entry name" value="Protein_kinase_ATP_BS"/>
</dbReference>
<dbReference type="Gene3D" id="3.30.200.20">
    <property type="entry name" value="Phosphorylase Kinase, domain 1"/>
    <property type="match status" value="1"/>
</dbReference>
<evidence type="ECO:0000256" key="2">
    <source>
        <dbReference type="ARBA" id="ARBA00022679"/>
    </source>
</evidence>
<keyword evidence="5 6" id="KW-0067">ATP-binding</keyword>
<dbReference type="CDD" id="cd07834">
    <property type="entry name" value="STKc_MAPK"/>
    <property type="match status" value="1"/>
</dbReference>
<dbReference type="PROSITE" id="PS50011">
    <property type="entry name" value="PROTEIN_KINASE_DOM"/>
    <property type="match status" value="1"/>
</dbReference>
<dbReference type="AlphaFoldDB" id="A0A6U5YFD2"/>
<dbReference type="PANTHER" id="PTHR24055">
    <property type="entry name" value="MITOGEN-ACTIVATED PROTEIN KINASE"/>
    <property type="match status" value="1"/>
</dbReference>
<evidence type="ECO:0000256" key="6">
    <source>
        <dbReference type="PROSITE-ProRule" id="PRU10141"/>
    </source>
</evidence>
<feature type="domain" description="Protein kinase" evidence="8">
    <location>
        <begin position="20"/>
        <end position="310"/>
    </location>
</feature>
<evidence type="ECO:0000313" key="10">
    <source>
        <dbReference type="EMBL" id="CAE2285863.1"/>
    </source>
</evidence>
<organism evidence="9">
    <name type="scientific">Guillardia theta</name>
    <name type="common">Cryptophyte</name>
    <name type="synonym">Cryptomonas phi</name>
    <dbReference type="NCBI Taxonomy" id="55529"/>
    <lineage>
        <taxon>Eukaryota</taxon>
        <taxon>Cryptophyceae</taxon>
        <taxon>Pyrenomonadales</taxon>
        <taxon>Geminigeraceae</taxon>
        <taxon>Guillardia</taxon>
    </lineage>
</organism>
<name>A0A6U5YFD2_GUITH</name>
<dbReference type="SMART" id="SM00220">
    <property type="entry name" value="S_TKc"/>
    <property type="match status" value="1"/>
</dbReference>
<proteinExistence type="inferred from homology"/>
<dbReference type="FunFam" id="1.10.510.10:FF:000040">
    <property type="entry name" value="Mitogen-activated protein kinase"/>
    <property type="match status" value="1"/>
</dbReference>
<dbReference type="InterPro" id="IPR050117">
    <property type="entry name" value="MAPK"/>
</dbReference>
<keyword evidence="2" id="KW-0808">Transferase</keyword>
<dbReference type="PROSITE" id="PS00107">
    <property type="entry name" value="PROTEIN_KINASE_ATP"/>
    <property type="match status" value="1"/>
</dbReference>
<dbReference type="EMBL" id="HBKN01012900">
    <property type="protein sequence ID" value="CAE2285860.1"/>
    <property type="molecule type" value="Transcribed_RNA"/>
</dbReference>
<dbReference type="GO" id="GO:0005524">
    <property type="term" value="F:ATP binding"/>
    <property type="evidence" value="ECO:0007669"/>
    <property type="project" value="UniProtKB-UniRule"/>
</dbReference>
<evidence type="ECO:0000256" key="1">
    <source>
        <dbReference type="ARBA" id="ARBA00022527"/>
    </source>
</evidence>
<evidence type="ECO:0000256" key="3">
    <source>
        <dbReference type="ARBA" id="ARBA00022741"/>
    </source>
</evidence>
<evidence type="ECO:0000313" key="9">
    <source>
        <dbReference type="EMBL" id="CAE2285860.1"/>
    </source>
</evidence>
<feature type="binding site" evidence="6">
    <location>
        <position position="50"/>
    </location>
    <ligand>
        <name>ATP</name>
        <dbReference type="ChEBI" id="CHEBI:30616"/>
    </ligand>
</feature>
<evidence type="ECO:0000259" key="8">
    <source>
        <dbReference type="PROSITE" id="PS50011"/>
    </source>
</evidence>
<dbReference type="Gene3D" id="1.10.510.10">
    <property type="entry name" value="Transferase(Phosphotransferase) domain 1"/>
    <property type="match status" value="1"/>
</dbReference>
<dbReference type="EMBL" id="HBKN01012901">
    <property type="protein sequence ID" value="CAE2285863.1"/>
    <property type="molecule type" value="Transcribed_RNA"/>
</dbReference>
<reference evidence="9" key="1">
    <citation type="submission" date="2021-01" db="EMBL/GenBank/DDBJ databases">
        <authorList>
            <person name="Corre E."/>
            <person name="Pelletier E."/>
            <person name="Niang G."/>
            <person name="Scheremetjew M."/>
            <person name="Finn R."/>
            <person name="Kale V."/>
            <person name="Holt S."/>
            <person name="Cochrane G."/>
            <person name="Meng A."/>
            <person name="Brown T."/>
            <person name="Cohen L."/>
        </authorList>
    </citation>
    <scope>NUCLEOTIDE SEQUENCE</scope>
    <source>
        <strain evidence="9">CCMP 2712</strain>
    </source>
</reference>
<protein>
    <recommendedName>
        <fullName evidence="8">Protein kinase domain-containing protein</fullName>
    </recommendedName>
</protein>
<dbReference type="GO" id="GO:0004674">
    <property type="term" value="F:protein serine/threonine kinase activity"/>
    <property type="evidence" value="ECO:0007669"/>
    <property type="project" value="UniProtKB-KW"/>
</dbReference>
<comment type="similarity">
    <text evidence="7">Belongs to the protein kinase superfamily.</text>
</comment>
<keyword evidence="4" id="KW-0418">Kinase</keyword>
<dbReference type="FunFam" id="3.30.200.20:FF:000046">
    <property type="entry name" value="Mitogen-activated protein kinase"/>
    <property type="match status" value="1"/>
</dbReference>
<evidence type="ECO:0000256" key="7">
    <source>
        <dbReference type="RuleBase" id="RU000304"/>
    </source>
</evidence>
<evidence type="ECO:0000256" key="5">
    <source>
        <dbReference type="ARBA" id="ARBA00022840"/>
    </source>
</evidence>
<sequence>MEAKPSQKREGMSFDVPERYQVIKRLGEGSFGLVVAAKDAVAGKRVAIKKIKDAVEDEQDGKRLLRELKLLRYCRGHENFIIIKDIILSPPGKDFKDIYIVTDLMDTDLHRIVRSPQPLSDDHVRYFIYQVLRGLKYIHSAHVMHRDLKPNNLLVNANCDLKICDLGLARLSDGDESLMTCYVVTRWYRAPELLLGNKQYTDAIDMWSVGCVLAELLGRKPLFQGKDYVEMLQLIIGLHGNPKKTDLKHISEKAQRFLSDKTLFPASKRVRWADLFPRANTQALDLLDNLLQFNPEKRLTAEQALAHPYMHELHDVDDEPSAPDIFDFSFERQKLSVAQIREIVVQESLLFSNLDNKDLAVPMQSDVTARR</sequence>
<evidence type="ECO:0000256" key="4">
    <source>
        <dbReference type="ARBA" id="ARBA00022777"/>
    </source>
</evidence>
<dbReference type="SUPFAM" id="SSF56112">
    <property type="entry name" value="Protein kinase-like (PK-like)"/>
    <property type="match status" value="1"/>
</dbReference>
<dbReference type="Pfam" id="PF00069">
    <property type="entry name" value="Pkinase"/>
    <property type="match status" value="1"/>
</dbReference>
<accession>A0A6U5YFD2</accession>
<keyword evidence="1 7" id="KW-0723">Serine/threonine-protein kinase</keyword>
<dbReference type="InterPro" id="IPR008271">
    <property type="entry name" value="Ser/Thr_kinase_AS"/>
</dbReference>
<keyword evidence="3 6" id="KW-0547">Nucleotide-binding</keyword>
<dbReference type="InterPro" id="IPR011009">
    <property type="entry name" value="Kinase-like_dom_sf"/>
</dbReference>